<evidence type="ECO:0000313" key="3">
    <source>
        <dbReference type="EMBL" id="HIR94001.1"/>
    </source>
</evidence>
<protein>
    <submittedName>
        <fullName evidence="3">Uncharacterized protein</fullName>
    </submittedName>
</protein>
<dbReference type="EMBL" id="DVHU01000103">
    <property type="protein sequence ID" value="HIR94001.1"/>
    <property type="molecule type" value="Genomic_DNA"/>
</dbReference>
<organism evidence="3 4">
    <name type="scientific">Candidatus Egerieimonas intestinavium</name>
    <dbReference type="NCBI Taxonomy" id="2840777"/>
    <lineage>
        <taxon>Bacteria</taxon>
        <taxon>Bacillati</taxon>
        <taxon>Bacillota</taxon>
        <taxon>Clostridia</taxon>
        <taxon>Lachnospirales</taxon>
        <taxon>Lachnospiraceae</taxon>
        <taxon>Lachnospiraceae incertae sedis</taxon>
        <taxon>Candidatus Egerieimonas</taxon>
    </lineage>
</organism>
<keyword evidence="2" id="KW-1133">Transmembrane helix</keyword>
<dbReference type="AlphaFoldDB" id="A0A9D1JH00"/>
<evidence type="ECO:0000256" key="1">
    <source>
        <dbReference type="SAM" id="Coils"/>
    </source>
</evidence>
<proteinExistence type="predicted"/>
<keyword evidence="1" id="KW-0175">Coiled coil</keyword>
<sequence>MDAFLTLFGDYEFLGIRLGHLALFLLLCFTFYHKLYKGAWIPYYEAQKEKDHMLQAAVREVSGYRKLREQDQAQSRKIQAELTESLNRVIEKQEELSRQLGRLDERNRRYELSSSRGKLLSAYRYYTGEHSNPQRAWTEMEAHAFWEQFGSYEEAGGNDYMHATVQVEMNKLSVIPMSDQSRIAQLMKSRQTSA</sequence>
<feature type="transmembrane region" description="Helical" evidence="2">
    <location>
        <begin position="14"/>
        <end position="32"/>
    </location>
</feature>
<feature type="coiled-coil region" evidence="1">
    <location>
        <begin position="79"/>
        <end position="113"/>
    </location>
</feature>
<gene>
    <name evidence="3" type="ORF">IAB98_11350</name>
</gene>
<keyword evidence="2" id="KW-0812">Transmembrane</keyword>
<accession>A0A9D1JH00</accession>
<keyword evidence="2" id="KW-0472">Membrane</keyword>
<comment type="caution">
    <text evidence="3">The sequence shown here is derived from an EMBL/GenBank/DDBJ whole genome shotgun (WGS) entry which is preliminary data.</text>
</comment>
<name>A0A9D1JH00_9FIRM</name>
<dbReference type="Proteomes" id="UP000886841">
    <property type="component" value="Unassembled WGS sequence"/>
</dbReference>
<evidence type="ECO:0000256" key="2">
    <source>
        <dbReference type="SAM" id="Phobius"/>
    </source>
</evidence>
<evidence type="ECO:0000313" key="4">
    <source>
        <dbReference type="Proteomes" id="UP000886841"/>
    </source>
</evidence>
<reference evidence="3" key="1">
    <citation type="submission" date="2020-10" db="EMBL/GenBank/DDBJ databases">
        <authorList>
            <person name="Gilroy R."/>
        </authorList>
    </citation>
    <scope>NUCLEOTIDE SEQUENCE</scope>
    <source>
        <strain evidence="3">ChiSxjej1B13-7041</strain>
    </source>
</reference>
<reference evidence="3" key="2">
    <citation type="journal article" date="2021" name="PeerJ">
        <title>Extensive microbial diversity within the chicken gut microbiome revealed by metagenomics and culture.</title>
        <authorList>
            <person name="Gilroy R."/>
            <person name="Ravi A."/>
            <person name="Getino M."/>
            <person name="Pursley I."/>
            <person name="Horton D.L."/>
            <person name="Alikhan N.F."/>
            <person name="Baker D."/>
            <person name="Gharbi K."/>
            <person name="Hall N."/>
            <person name="Watson M."/>
            <person name="Adriaenssens E.M."/>
            <person name="Foster-Nyarko E."/>
            <person name="Jarju S."/>
            <person name="Secka A."/>
            <person name="Antonio M."/>
            <person name="Oren A."/>
            <person name="Chaudhuri R.R."/>
            <person name="La Ragione R."/>
            <person name="Hildebrand F."/>
            <person name="Pallen M.J."/>
        </authorList>
    </citation>
    <scope>NUCLEOTIDE SEQUENCE</scope>
    <source>
        <strain evidence="3">ChiSxjej1B13-7041</strain>
    </source>
</reference>